<feature type="transmembrane region" description="Helical" evidence="1">
    <location>
        <begin position="38"/>
        <end position="58"/>
    </location>
</feature>
<evidence type="ECO:0000313" key="2">
    <source>
        <dbReference type="EMBL" id="CED92736.1"/>
    </source>
</evidence>
<keyword evidence="1" id="KW-0472">Membrane</keyword>
<proteinExistence type="predicted"/>
<evidence type="ECO:0000256" key="1">
    <source>
        <dbReference type="SAM" id="Phobius"/>
    </source>
</evidence>
<sequence length="213" mass="23160">MPTVVIRSLPGRVGTLLTGAGTAWAVITVWLADGTRNGLQALGCGLFLMLAVWCLWWAPQLTVADAGITVRNAWRTHLFGWDEMDSCRTRWGLEIITGSGHTVKASAAQRAGGLSTSFRRRQELREQELLGTRRTEHDARVRREVPEEYLGESDSVFRAHLDADAAGELLLAYKERREATSARPDAGGISSRWNPLPVCVAIAAAAALLAGVL</sequence>
<dbReference type="AlphaFoldDB" id="A0A1L7RSJ5"/>
<accession>A0A1L7RSJ5</accession>
<reference evidence="2" key="1">
    <citation type="submission" date="2014-07" db="EMBL/GenBank/DDBJ databases">
        <authorList>
            <person name="Zhang J.E."/>
            <person name="Yang H."/>
            <person name="Guo J."/>
            <person name="Deng Z."/>
            <person name="Luo H."/>
            <person name="Luo M."/>
            <person name="Zhao B."/>
        </authorList>
    </citation>
    <scope>NUCLEOTIDE SEQUENCE</scope>
    <source>
        <strain evidence="2">AM4</strain>
    </source>
</reference>
<dbReference type="EMBL" id="LK995477">
    <property type="protein sequence ID" value="CED92736.1"/>
    <property type="molecule type" value="Genomic_DNA"/>
</dbReference>
<keyword evidence="1" id="KW-0812">Transmembrane</keyword>
<keyword evidence="1" id="KW-1133">Transmembrane helix</keyword>
<feature type="transmembrane region" description="Helical" evidence="1">
    <location>
        <begin position="12"/>
        <end position="32"/>
    </location>
</feature>
<organism evidence="2">
    <name type="scientific">Actinomyces succiniciruminis</name>
    <dbReference type="NCBI Taxonomy" id="1522002"/>
    <lineage>
        <taxon>Bacteria</taxon>
        <taxon>Bacillati</taxon>
        <taxon>Actinomycetota</taxon>
        <taxon>Actinomycetes</taxon>
        <taxon>Actinomycetales</taxon>
        <taxon>Actinomycetaceae</taxon>
        <taxon>Actinomyces</taxon>
    </lineage>
</organism>
<protein>
    <submittedName>
        <fullName evidence="2">Bacterial PH domain</fullName>
    </submittedName>
</protein>
<dbReference type="RefSeq" id="WP_210579137.1">
    <property type="nucleotide sequence ID" value="NZ_LK995477.1"/>
</dbReference>
<gene>
    <name evidence="2" type="ORF">AAM4_0716</name>
</gene>
<name>A0A1L7RSJ5_9ACTO</name>